<comment type="catalytic activity">
    <reaction evidence="16">
        <text>trimethylamine + NADPH + O2 = trimethylamine N-oxide + NADP(+) + H2O</text>
        <dbReference type="Rhea" id="RHEA:31979"/>
        <dbReference type="ChEBI" id="CHEBI:15377"/>
        <dbReference type="ChEBI" id="CHEBI:15379"/>
        <dbReference type="ChEBI" id="CHEBI:15724"/>
        <dbReference type="ChEBI" id="CHEBI:57783"/>
        <dbReference type="ChEBI" id="CHEBI:58349"/>
        <dbReference type="ChEBI" id="CHEBI:58389"/>
        <dbReference type="EC" id="1.14.13.148"/>
    </reaction>
    <physiologicalReaction direction="left-to-right" evidence="16">
        <dbReference type="Rhea" id="RHEA:31980"/>
    </physiologicalReaction>
</comment>
<evidence type="ECO:0000256" key="9">
    <source>
        <dbReference type="ARBA" id="ARBA00022989"/>
    </source>
</evidence>
<dbReference type="FunFam" id="3.50.50.60:FF:000159">
    <property type="entry name" value="Dimethylaniline monooxygenase [N-oxide-forming]"/>
    <property type="match status" value="1"/>
</dbReference>
<protein>
    <recommendedName>
        <fullName evidence="18">Flavin-containing monooxygenase</fullName>
        <ecNumber evidence="18">1.-.-.-</ecNumber>
    </recommendedName>
</protein>
<gene>
    <name evidence="20" type="ORF">FSP39_020041</name>
</gene>
<evidence type="ECO:0000256" key="10">
    <source>
        <dbReference type="ARBA" id="ARBA00023002"/>
    </source>
</evidence>
<evidence type="ECO:0000256" key="15">
    <source>
        <dbReference type="ARBA" id="ARBA00048041"/>
    </source>
</evidence>
<dbReference type="Proteomes" id="UP001186944">
    <property type="component" value="Unassembled WGS sequence"/>
</dbReference>
<feature type="transmembrane region" description="Helical" evidence="19">
    <location>
        <begin position="364"/>
        <end position="382"/>
    </location>
</feature>
<dbReference type="SUPFAM" id="SSF51905">
    <property type="entry name" value="FAD/NAD(P)-binding domain"/>
    <property type="match status" value="1"/>
</dbReference>
<evidence type="ECO:0000256" key="1">
    <source>
        <dbReference type="ARBA" id="ARBA00001974"/>
    </source>
</evidence>
<comment type="caution">
    <text evidence="20">The sequence shown here is derived from an EMBL/GenBank/DDBJ whole genome shotgun (WGS) entry which is preliminary data.</text>
</comment>
<dbReference type="GO" id="GO:0050660">
    <property type="term" value="F:flavin adenine dinucleotide binding"/>
    <property type="evidence" value="ECO:0007669"/>
    <property type="project" value="InterPro"/>
</dbReference>
<comment type="function">
    <text evidence="13">Broad spectrum monooxygenase that catalyzes the oxygenation of a wide variety of nitrogen- and sulfur-containing compounds including xenobiotics. Catalyzes the S-oxygenation of hypotaurine to produce taurine, an organic osmolyte involved in cell volume regulation as well as a variety of cytoprotective and developmental processes. In vitro, catalyzes the N-oxygenation of trimethylamine (TMA) to produce trimethylamine N-oxide (TMAO) and could therefore participate to the detoxification of this compound that is generated by the action of gut microbiota from dietary precursors such as choline, choline containing compounds, betaine or L-carnitine.</text>
</comment>
<comment type="cofactor">
    <cofactor evidence="1 18">
        <name>FAD</name>
        <dbReference type="ChEBI" id="CHEBI:57692"/>
    </cofactor>
</comment>
<dbReference type="EMBL" id="VSWD01000011">
    <property type="protein sequence ID" value="KAK3088513.1"/>
    <property type="molecule type" value="Genomic_DNA"/>
</dbReference>
<keyword evidence="9 19" id="KW-1133">Transmembrane helix</keyword>
<evidence type="ECO:0000256" key="7">
    <source>
        <dbReference type="ARBA" id="ARBA00022827"/>
    </source>
</evidence>
<dbReference type="PANTHER" id="PTHR23023">
    <property type="entry name" value="DIMETHYLANILINE MONOOXYGENASE"/>
    <property type="match status" value="1"/>
</dbReference>
<dbReference type="Pfam" id="PF00743">
    <property type="entry name" value="FMO-like"/>
    <property type="match status" value="2"/>
</dbReference>
<keyword evidence="21" id="KW-1185">Reference proteome</keyword>
<comment type="catalytic activity">
    <reaction evidence="14">
        <text>hypotaurine + NADH + O2 + H(+) = taurine + NAD(+) + H2O</text>
        <dbReference type="Rhea" id="RHEA:74111"/>
        <dbReference type="ChEBI" id="CHEBI:15377"/>
        <dbReference type="ChEBI" id="CHEBI:15378"/>
        <dbReference type="ChEBI" id="CHEBI:15379"/>
        <dbReference type="ChEBI" id="CHEBI:57540"/>
        <dbReference type="ChEBI" id="CHEBI:57853"/>
        <dbReference type="ChEBI" id="CHEBI:57945"/>
        <dbReference type="ChEBI" id="CHEBI:507393"/>
        <dbReference type="EC" id="1.14.13.8"/>
    </reaction>
    <physiologicalReaction direction="left-to-right" evidence="14">
        <dbReference type="Rhea" id="RHEA:74112"/>
    </physiologicalReaction>
</comment>
<dbReference type="AlphaFoldDB" id="A0AA89BNZ6"/>
<evidence type="ECO:0000256" key="18">
    <source>
        <dbReference type="RuleBase" id="RU361177"/>
    </source>
</evidence>
<evidence type="ECO:0000256" key="5">
    <source>
        <dbReference type="ARBA" id="ARBA00022692"/>
    </source>
</evidence>
<evidence type="ECO:0000256" key="17">
    <source>
        <dbReference type="ARBA" id="ARBA00049443"/>
    </source>
</evidence>
<keyword evidence="8" id="KW-0521">NADP</keyword>
<dbReference type="PRINTS" id="PR00370">
    <property type="entry name" value="FMOXYGENASE"/>
</dbReference>
<evidence type="ECO:0000256" key="11">
    <source>
        <dbReference type="ARBA" id="ARBA00023033"/>
    </source>
</evidence>
<accession>A0AA89BNZ6</accession>
<dbReference type="PIRSF" id="PIRSF000332">
    <property type="entry name" value="FMO"/>
    <property type="match status" value="1"/>
</dbReference>
<proteinExistence type="inferred from homology"/>
<dbReference type="InterPro" id="IPR036188">
    <property type="entry name" value="FAD/NAD-bd_sf"/>
</dbReference>
<dbReference type="GO" id="GO:0050661">
    <property type="term" value="F:NADP binding"/>
    <property type="evidence" value="ECO:0007669"/>
    <property type="project" value="InterPro"/>
</dbReference>
<dbReference type="EC" id="1.-.-.-" evidence="18"/>
<keyword evidence="5 19" id="KW-0812">Transmembrane</keyword>
<keyword evidence="4 18" id="KW-0285">Flavoprotein</keyword>
<dbReference type="GO" id="GO:0034899">
    <property type="term" value="F:trimethylamine monooxygenase activity"/>
    <property type="evidence" value="ECO:0007669"/>
    <property type="project" value="UniProtKB-EC"/>
</dbReference>
<keyword evidence="12 19" id="KW-0472">Membrane</keyword>
<evidence type="ECO:0000256" key="13">
    <source>
        <dbReference type="ARBA" id="ARBA00045957"/>
    </source>
</evidence>
<evidence type="ECO:0000256" key="16">
    <source>
        <dbReference type="ARBA" id="ARBA00048088"/>
    </source>
</evidence>
<evidence type="ECO:0000256" key="3">
    <source>
        <dbReference type="ARBA" id="ARBA00009183"/>
    </source>
</evidence>
<evidence type="ECO:0000256" key="19">
    <source>
        <dbReference type="SAM" id="Phobius"/>
    </source>
</evidence>
<dbReference type="InterPro" id="IPR000960">
    <property type="entry name" value="Flavin_mOase"/>
</dbReference>
<comment type="similarity">
    <text evidence="3 18">Belongs to the FMO family.</text>
</comment>
<dbReference type="GO" id="GO:0005789">
    <property type="term" value="C:endoplasmic reticulum membrane"/>
    <property type="evidence" value="ECO:0007669"/>
    <property type="project" value="UniProtKB-SubCell"/>
</dbReference>
<comment type="subcellular location">
    <subcellularLocation>
        <location evidence="2">Endoplasmic reticulum membrane</location>
        <topology evidence="2">Single-pass membrane protein</topology>
    </subcellularLocation>
</comment>
<dbReference type="Gene3D" id="3.50.50.60">
    <property type="entry name" value="FAD/NAD(P)-binding domain"/>
    <property type="match status" value="1"/>
</dbReference>
<evidence type="ECO:0000256" key="4">
    <source>
        <dbReference type="ARBA" id="ARBA00022630"/>
    </source>
</evidence>
<name>A0AA89BNZ6_PINIB</name>
<evidence type="ECO:0000256" key="2">
    <source>
        <dbReference type="ARBA" id="ARBA00004389"/>
    </source>
</evidence>
<evidence type="ECO:0000256" key="6">
    <source>
        <dbReference type="ARBA" id="ARBA00022824"/>
    </source>
</evidence>
<evidence type="ECO:0000313" key="20">
    <source>
        <dbReference type="EMBL" id="KAK3088513.1"/>
    </source>
</evidence>
<evidence type="ECO:0000256" key="12">
    <source>
        <dbReference type="ARBA" id="ARBA00023136"/>
    </source>
</evidence>
<comment type="catalytic activity">
    <reaction evidence="15">
        <text>hypotaurine + NADPH + O2 + H(+) = taurine + NADP(+) + H2O</text>
        <dbReference type="Rhea" id="RHEA:69819"/>
        <dbReference type="ChEBI" id="CHEBI:15377"/>
        <dbReference type="ChEBI" id="CHEBI:15378"/>
        <dbReference type="ChEBI" id="CHEBI:15379"/>
        <dbReference type="ChEBI" id="CHEBI:57783"/>
        <dbReference type="ChEBI" id="CHEBI:57853"/>
        <dbReference type="ChEBI" id="CHEBI:58349"/>
        <dbReference type="ChEBI" id="CHEBI:507393"/>
        <dbReference type="EC" id="1.14.13.8"/>
    </reaction>
    <physiologicalReaction direction="left-to-right" evidence="15">
        <dbReference type="Rhea" id="RHEA:69820"/>
    </physiologicalReaction>
</comment>
<organism evidence="20 21">
    <name type="scientific">Pinctada imbricata</name>
    <name type="common">Atlantic pearl-oyster</name>
    <name type="synonym">Pinctada martensii</name>
    <dbReference type="NCBI Taxonomy" id="66713"/>
    <lineage>
        <taxon>Eukaryota</taxon>
        <taxon>Metazoa</taxon>
        <taxon>Spiralia</taxon>
        <taxon>Lophotrochozoa</taxon>
        <taxon>Mollusca</taxon>
        <taxon>Bivalvia</taxon>
        <taxon>Autobranchia</taxon>
        <taxon>Pteriomorphia</taxon>
        <taxon>Pterioida</taxon>
        <taxon>Pterioidea</taxon>
        <taxon>Pteriidae</taxon>
        <taxon>Pinctada</taxon>
    </lineage>
</organism>
<dbReference type="InterPro" id="IPR020946">
    <property type="entry name" value="Flavin_mOase-like"/>
</dbReference>
<evidence type="ECO:0000313" key="21">
    <source>
        <dbReference type="Proteomes" id="UP001186944"/>
    </source>
</evidence>
<reference evidence="20" key="1">
    <citation type="submission" date="2019-08" db="EMBL/GenBank/DDBJ databases">
        <title>The improved chromosome-level genome for the pearl oyster Pinctada fucata martensii using PacBio sequencing and Hi-C.</title>
        <authorList>
            <person name="Zheng Z."/>
        </authorList>
    </citation>
    <scope>NUCLEOTIDE SEQUENCE</scope>
    <source>
        <strain evidence="20">ZZ-2019</strain>
        <tissue evidence="20">Adductor muscle</tissue>
    </source>
</reference>
<dbReference type="GO" id="GO:0004499">
    <property type="term" value="F:N,N-dimethylaniline monooxygenase activity"/>
    <property type="evidence" value="ECO:0007669"/>
    <property type="project" value="InterPro"/>
</dbReference>
<keyword evidence="6" id="KW-0256">Endoplasmic reticulum</keyword>
<keyword evidence="10 18" id="KW-0560">Oxidoreductase</keyword>
<sequence length="384" mass="44239">MRYNIVKSNFYNDETDMLTVQRETSENRCKNILSPKRIAVIGVGASGLTAIKCCLDEGLEPVCFERTDHIGGLWYYTDSAVDGQACVMKSTVINTSKEMMCYSDFPIPKEYPIFMHNSYVLKYFNLYCKNFGLKKYIKFKTMVVSLRKRPDFASSGQWDIQIRNRDSGEKQDLVFDAVMICTGHHAEKNMPTFPSLDKFKGKVIHSNNYKDSRGYEDKRIVVVGIGNSCGDAAVELSRVASQGDVKLPTSQEMWDDIHFKSDAMAKRYVKSQRHTIQVDYVDYMDEIAEIGGNKPDLYALLKKDPKLALRCFFGACTPYQYRLMGPNSWTGAREAIMTQWDRTCYPLKTRPLGFEIEKSQLKFFFIYFLFIAMFAFIVHYLFMS</sequence>
<dbReference type="InterPro" id="IPR050346">
    <property type="entry name" value="FMO-like"/>
</dbReference>
<comment type="catalytic activity">
    <reaction evidence="17">
        <text>N,N-dimethylaniline + NADPH + O2 + H(+) = N,N-dimethylaniline N-oxide + NADP(+) + H2O</text>
        <dbReference type="Rhea" id="RHEA:24468"/>
        <dbReference type="ChEBI" id="CHEBI:15377"/>
        <dbReference type="ChEBI" id="CHEBI:15378"/>
        <dbReference type="ChEBI" id="CHEBI:15379"/>
        <dbReference type="ChEBI" id="CHEBI:16269"/>
        <dbReference type="ChEBI" id="CHEBI:17735"/>
        <dbReference type="ChEBI" id="CHEBI:57783"/>
        <dbReference type="ChEBI" id="CHEBI:58349"/>
        <dbReference type="EC" id="1.14.13.8"/>
    </reaction>
    <physiologicalReaction direction="left-to-right" evidence="17">
        <dbReference type="Rhea" id="RHEA:24469"/>
    </physiologicalReaction>
</comment>
<keyword evidence="11 18" id="KW-0503">Monooxygenase</keyword>
<evidence type="ECO:0000256" key="14">
    <source>
        <dbReference type="ARBA" id="ARBA00047338"/>
    </source>
</evidence>
<keyword evidence="7 18" id="KW-0274">FAD</keyword>
<evidence type="ECO:0000256" key="8">
    <source>
        <dbReference type="ARBA" id="ARBA00022857"/>
    </source>
</evidence>